<sequence length="290" mass="32682">MEQFVLPMSLRVSAFLLSKLGLALPGVTARLFLSMYSRPPKRKLRESQLAVGRLAASTQMTFSRYPFDERAITVQIYRWGQSDKKVLLLHGWGGSPFDFKQMITTLVNAGYEVISWDAPAHGASAGKETNIVQWMHTLEQLLARIGPVHAIIGHSLGGLSAALALVHKKLQVPRLVMISAAVSAPEFFQQTFQQFGIPNKVMPKVHQLVVKRLQFDLLQLDLFKHIDKINAKNILVIYDENDGVVKKEQIVNFLNQSTAIQSFCIKGEGHYRIMRNDEVLKKVVNFMNID</sequence>
<dbReference type="InterPro" id="IPR022742">
    <property type="entry name" value="Hydrolase_4"/>
</dbReference>
<dbReference type="PANTHER" id="PTHR43689:SF8">
    <property type="entry name" value="ALPHA_BETA-HYDROLASES SUPERFAMILY PROTEIN"/>
    <property type="match status" value="1"/>
</dbReference>
<dbReference type="PANTHER" id="PTHR43689">
    <property type="entry name" value="HYDROLASE"/>
    <property type="match status" value="1"/>
</dbReference>
<dbReference type="STRING" id="354355.SAMN05660816_06901"/>
<name>A0A1V9EFV7_9BACT</name>
<comment type="caution">
    <text evidence="2">The sequence shown here is derived from an EMBL/GenBank/DDBJ whole genome shotgun (WGS) entry which is preliminary data.</text>
</comment>
<dbReference type="Proteomes" id="UP000192610">
    <property type="component" value="Unassembled WGS sequence"/>
</dbReference>
<protein>
    <recommendedName>
        <fullName evidence="1">Serine aminopeptidase S33 domain-containing protein</fullName>
    </recommendedName>
</protein>
<feature type="domain" description="Serine aminopeptidase S33" evidence="1">
    <location>
        <begin position="81"/>
        <end position="207"/>
    </location>
</feature>
<accession>A0A1V9EFV7</accession>
<evidence type="ECO:0000259" key="1">
    <source>
        <dbReference type="Pfam" id="PF12146"/>
    </source>
</evidence>
<dbReference type="SUPFAM" id="SSF53474">
    <property type="entry name" value="alpha/beta-Hydrolases"/>
    <property type="match status" value="1"/>
</dbReference>
<keyword evidence="3" id="KW-1185">Reference proteome</keyword>
<gene>
    <name evidence="2" type="ORF">A4H97_33070</name>
</gene>
<dbReference type="Gene3D" id="3.40.50.1820">
    <property type="entry name" value="alpha/beta hydrolase"/>
    <property type="match status" value="1"/>
</dbReference>
<dbReference type="InterPro" id="IPR029058">
    <property type="entry name" value="AB_hydrolase_fold"/>
</dbReference>
<proteinExistence type="predicted"/>
<dbReference type="Pfam" id="PF12146">
    <property type="entry name" value="Hydrolase_4"/>
    <property type="match status" value="1"/>
</dbReference>
<dbReference type="OrthoDB" id="9785847at2"/>
<dbReference type="RefSeq" id="WP_081202436.1">
    <property type="nucleotide sequence ID" value="NZ_FOCZ01000027.1"/>
</dbReference>
<dbReference type="EMBL" id="LVXG01000033">
    <property type="protein sequence ID" value="OQP44996.1"/>
    <property type="molecule type" value="Genomic_DNA"/>
</dbReference>
<dbReference type="AlphaFoldDB" id="A0A1V9EFV7"/>
<organism evidence="2 3">
    <name type="scientific">Niastella yeongjuensis</name>
    <dbReference type="NCBI Taxonomy" id="354355"/>
    <lineage>
        <taxon>Bacteria</taxon>
        <taxon>Pseudomonadati</taxon>
        <taxon>Bacteroidota</taxon>
        <taxon>Chitinophagia</taxon>
        <taxon>Chitinophagales</taxon>
        <taxon>Chitinophagaceae</taxon>
        <taxon>Niastella</taxon>
    </lineage>
</organism>
<evidence type="ECO:0000313" key="2">
    <source>
        <dbReference type="EMBL" id="OQP44996.1"/>
    </source>
</evidence>
<reference evidence="3" key="1">
    <citation type="submission" date="2016-04" db="EMBL/GenBank/DDBJ databases">
        <authorList>
            <person name="Chen L."/>
            <person name="Zhuang W."/>
            <person name="Wang G."/>
        </authorList>
    </citation>
    <scope>NUCLEOTIDE SEQUENCE [LARGE SCALE GENOMIC DNA]</scope>
    <source>
        <strain evidence="3">17621</strain>
    </source>
</reference>
<evidence type="ECO:0000313" key="3">
    <source>
        <dbReference type="Proteomes" id="UP000192610"/>
    </source>
</evidence>